<accession>A0A919VLI8</accession>
<dbReference type="Proteomes" id="UP000680865">
    <property type="component" value="Unassembled WGS sequence"/>
</dbReference>
<feature type="transmembrane region" description="Helical" evidence="7">
    <location>
        <begin position="208"/>
        <end position="228"/>
    </location>
</feature>
<feature type="transmembrane region" description="Helical" evidence="7">
    <location>
        <begin position="240"/>
        <end position="260"/>
    </location>
</feature>
<gene>
    <name evidence="9" type="ORF">Aco04nite_07720</name>
</gene>
<keyword evidence="5" id="KW-0406">Ion transport</keyword>
<keyword evidence="6 7" id="KW-0472">Membrane</keyword>
<protein>
    <recommendedName>
        <fullName evidence="8">Cation/H+ exchanger transmembrane domain-containing protein</fullName>
    </recommendedName>
</protein>
<feature type="transmembrane region" description="Helical" evidence="7">
    <location>
        <begin position="326"/>
        <end position="348"/>
    </location>
</feature>
<sequence length="452" mass="45809">MTPVAPIPAGALTDLLVGLSVLLLLALVLGRLAQRLGLPAVVGELLTGVVLGPSLLGLVLPDVAGVLLPTDPEAMHLIDAVGQVGVLLLVGITGTHLDMAVLRRRRRAAVTVSLFGLLVPLALGVALGFVVASRGWQPGGSPTWVFALFLGVAMAVTALPVIAKTLADMRLLHRNIGQLTLAAGTVDDAVGWFLLSIVAAAATTGVSAGGVSFAVVALVGFVVIAAVLGRPVVRGVMRRAAALPGAGPSVATAVVIILLGAVTTHALGMEPVFGAFVAGLLVGVPGGADQVKLAPLRTVVLAVLAPIFLATAGLRVDLGALAQPRVAVMAAVVLAVAIGGKFIGAYLGARLSRLTRWEGLALGAGMNARGVVEVIVAMTGLRLGVLDVATYTTVVLVAIVTSVMAPPILRAAMRRVAHTDEEELRELEHRAWGAVTPATSAEGRAGAGEDNR</sequence>
<evidence type="ECO:0000256" key="6">
    <source>
        <dbReference type="ARBA" id="ARBA00023136"/>
    </source>
</evidence>
<feature type="transmembrane region" description="Helical" evidence="7">
    <location>
        <begin position="296"/>
        <end position="314"/>
    </location>
</feature>
<name>A0A919VLI8_9ACTN</name>
<keyword evidence="10" id="KW-1185">Reference proteome</keyword>
<comment type="caution">
    <text evidence="9">The sequence shown here is derived from an EMBL/GenBank/DDBJ whole genome shotgun (WGS) entry which is preliminary data.</text>
</comment>
<dbReference type="InterPro" id="IPR006153">
    <property type="entry name" value="Cation/H_exchanger_TM"/>
</dbReference>
<feature type="transmembrane region" description="Helical" evidence="7">
    <location>
        <begin position="80"/>
        <end position="97"/>
    </location>
</feature>
<evidence type="ECO:0000313" key="9">
    <source>
        <dbReference type="EMBL" id="GIM67768.1"/>
    </source>
</evidence>
<dbReference type="GO" id="GO:0016020">
    <property type="term" value="C:membrane"/>
    <property type="evidence" value="ECO:0007669"/>
    <property type="project" value="UniProtKB-SubCell"/>
</dbReference>
<dbReference type="GO" id="GO:0015297">
    <property type="term" value="F:antiporter activity"/>
    <property type="evidence" value="ECO:0007669"/>
    <property type="project" value="InterPro"/>
</dbReference>
<keyword evidence="3 7" id="KW-0812">Transmembrane</keyword>
<feature type="transmembrane region" description="Helical" evidence="7">
    <location>
        <begin position="36"/>
        <end position="60"/>
    </location>
</feature>
<dbReference type="PANTHER" id="PTHR32468">
    <property type="entry name" value="CATION/H + ANTIPORTER"/>
    <property type="match status" value="1"/>
</dbReference>
<feature type="transmembrane region" description="Helical" evidence="7">
    <location>
        <begin position="266"/>
        <end position="284"/>
    </location>
</feature>
<dbReference type="GO" id="GO:1902600">
    <property type="term" value="P:proton transmembrane transport"/>
    <property type="evidence" value="ECO:0007669"/>
    <property type="project" value="InterPro"/>
</dbReference>
<evidence type="ECO:0000256" key="2">
    <source>
        <dbReference type="ARBA" id="ARBA00022448"/>
    </source>
</evidence>
<proteinExistence type="predicted"/>
<keyword evidence="2" id="KW-0813">Transport</keyword>
<evidence type="ECO:0000256" key="4">
    <source>
        <dbReference type="ARBA" id="ARBA00022989"/>
    </source>
</evidence>
<evidence type="ECO:0000256" key="1">
    <source>
        <dbReference type="ARBA" id="ARBA00004141"/>
    </source>
</evidence>
<dbReference type="RefSeq" id="WP_212995777.1">
    <property type="nucleotide sequence ID" value="NZ_BAAATW010000002.1"/>
</dbReference>
<dbReference type="Pfam" id="PF00999">
    <property type="entry name" value="Na_H_Exchanger"/>
    <property type="match status" value="1"/>
</dbReference>
<evidence type="ECO:0000256" key="3">
    <source>
        <dbReference type="ARBA" id="ARBA00022692"/>
    </source>
</evidence>
<feature type="transmembrane region" description="Helical" evidence="7">
    <location>
        <begin position="6"/>
        <end position="29"/>
    </location>
</feature>
<feature type="transmembrane region" description="Helical" evidence="7">
    <location>
        <begin position="109"/>
        <end position="132"/>
    </location>
</feature>
<feature type="transmembrane region" description="Helical" evidence="7">
    <location>
        <begin position="388"/>
        <end position="409"/>
    </location>
</feature>
<dbReference type="InterPro" id="IPR038770">
    <property type="entry name" value="Na+/solute_symporter_sf"/>
</dbReference>
<evidence type="ECO:0000313" key="10">
    <source>
        <dbReference type="Proteomes" id="UP000680865"/>
    </source>
</evidence>
<organism evidence="9 10">
    <name type="scientific">Winogradskya consettensis</name>
    <dbReference type="NCBI Taxonomy" id="113560"/>
    <lineage>
        <taxon>Bacteria</taxon>
        <taxon>Bacillati</taxon>
        <taxon>Actinomycetota</taxon>
        <taxon>Actinomycetes</taxon>
        <taxon>Micromonosporales</taxon>
        <taxon>Micromonosporaceae</taxon>
        <taxon>Winogradskya</taxon>
    </lineage>
</organism>
<feature type="transmembrane region" description="Helical" evidence="7">
    <location>
        <begin position="179"/>
        <end position="202"/>
    </location>
</feature>
<dbReference type="Gene3D" id="1.20.1530.20">
    <property type="match status" value="1"/>
</dbReference>
<evidence type="ECO:0000256" key="7">
    <source>
        <dbReference type="SAM" id="Phobius"/>
    </source>
</evidence>
<dbReference type="AlphaFoldDB" id="A0A919VLI8"/>
<evidence type="ECO:0000256" key="5">
    <source>
        <dbReference type="ARBA" id="ARBA00023065"/>
    </source>
</evidence>
<feature type="transmembrane region" description="Helical" evidence="7">
    <location>
        <begin position="144"/>
        <end position="167"/>
    </location>
</feature>
<dbReference type="PANTHER" id="PTHR32468:SF0">
    <property type="entry name" value="K(+)_H(+) ANTIPORTER 1"/>
    <property type="match status" value="1"/>
</dbReference>
<evidence type="ECO:0000259" key="8">
    <source>
        <dbReference type="Pfam" id="PF00999"/>
    </source>
</evidence>
<dbReference type="InterPro" id="IPR050794">
    <property type="entry name" value="CPA2_transporter"/>
</dbReference>
<reference evidence="9" key="1">
    <citation type="submission" date="2021-03" db="EMBL/GenBank/DDBJ databases">
        <title>Whole genome shotgun sequence of Actinoplanes consettensis NBRC 14913.</title>
        <authorList>
            <person name="Komaki H."/>
            <person name="Tamura T."/>
        </authorList>
    </citation>
    <scope>NUCLEOTIDE SEQUENCE</scope>
    <source>
        <strain evidence="9">NBRC 14913</strain>
    </source>
</reference>
<feature type="domain" description="Cation/H+ exchanger transmembrane" evidence="8">
    <location>
        <begin position="24"/>
        <end position="411"/>
    </location>
</feature>
<comment type="subcellular location">
    <subcellularLocation>
        <location evidence="1">Membrane</location>
        <topology evidence="1">Multi-pass membrane protein</topology>
    </subcellularLocation>
</comment>
<keyword evidence="4 7" id="KW-1133">Transmembrane helix</keyword>
<dbReference type="EMBL" id="BOQP01000004">
    <property type="protein sequence ID" value="GIM67768.1"/>
    <property type="molecule type" value="Genomic_DNA"/>
</dbReference>